<dbReference type="PaxDb" id="224325-AF_1820"/>
<dbReference type="AlphaFoldDB" id="O28455"/>
<comment type="similarity">
    <text evidence="6">Belongs to the ABC-4 integral membrane protein family.</text>
</comment>
<feature type="transmembrane region" description="Helical" evidence="7">
    <location>
        <begin position="368"/>
        <end position="391"/>
    </location>
</feature>
<evidence type="ECO:0000256" key="3">
    <source>
        <dbReference type="ARBA" id="ARBA00022692"/>
    </source>
</evidence>
<dbReference type="GO" id="GO:0022857">
    <property type="term" value="F:transmembrane transporter activity"/>
    <property type="evidence" value="ECO:0007669"/>
    <property type="project" value="TreeGrafter"/>
</dbReference>
<keyword evidence="2" id="KW-1003">Cell membrane</keyword>
<dbReference type="InterPro" id="IPR003838">
    <property type="entry name" value="ABC3_permease_C"/>
</dbReference>
<feature type="transmembrane region" description="Helical" evidence="7">
    <location>
        <begin position="324"/>
        <end position="347"/>
    </location>
</feature>
<evidence type="ECO:0000313" key="10">
    <source>
        <dbReference type="Proteomes" id="UP000002199"/>
    </source>
</evidence>
<dbReference type="PIR" id="C69477">
    <property type="entry name" value="C69477"/>
</dbReference>
<proteinExistence type="inferred from homology"/>
<dbReference type="eggNOG" id="arCOG02312">
    <property type="taxonomic scope" value="Archaea"/>
</dbReference>
<dbReference type="GO" id="GO:0005886">
    <property type="term" value="C:plasma membrane"/>
    <property type="evidence" value="ECO:0007669"/>
    <property type="project" value="UniProtKB-SubCell"/>
</dbReference>
<evidence type="ECO:0000256" key="6">
    <source>
        <dbReference type="ARBA" id="ARBA00038076"/>
    </source>
</evidence>
<feature type="domain" description="ABC3 transporter permease C-terminal" evidence="8">
    <location>
        <begin position="664"/>
        <end position="781"/>
    </location>
</feature>
<dbReference type="GeneID" id="24795564"/>
<feature type="transmembrane region" description="Helical" evidence="7">
    <location>
        <begin position="38"/>
        <end position="60"/>
    </location>
</feature>
<dbReference type="EnsemblBacteria" id="AAB89436">
    <property type="protein sequence ID" value="AAB89436"/>
    <property type="gene ID" value="AF_1820"/>
</dbReference>
<dbReference type="InterPro" id="IPR050250">
    <property type="entry name" value="Macrolide_Exporter_MacB"/>
</dbReference>
<feature type="transmembrane region" description="Helical" evidence="7">
    <location>
        <begin position="706"/>
        <end position="729"/>
    </location>
</feature>
<feature type="transmembrane region" description="Helical" evidence="7">
    <location>
        <begin position="749"/>
        <end position="771"/>
    </location>
</feature>
<evidence type="ECO:0000256" key="1">
    <source>
        <dbReference type="ARBA" id="ARBA00004651"/>
    </source>
</evidence>
<dbReference type="RefSeq" id="WP_010879315.1">
    <property type="nucleotide sequence ID" value="NC_000917.1"/>
</dbReference>
<evidence type="ECO:0000259" key="8">
    <source>
        <dbReference type="Pfam" id="PF02687"/>
    </source>
</evidence>
<accession>O28455</accession>
<sequence>MERLRGLRGISIRLTPMKSSGSILRKKLLRDIKEQKGLFAATTFILFLGVTIFCAFYLSYLNLNDTYESFYESSNFEDISVKAVEITEEEIERVKKLDGVLEVQPRISVSGKVKVDGKEVAALVISLPEKETINRLYVAEGERGFAVIKKFADYYGIEVNTPLEVSFAGFEYKKPLEALVYSPEFILIYEEGEETFTPSPGSYAIVYIPEKDMLKAGLKFNELKIRVAEKERNEEILRKVLTILGDKVEEFHTGENQVSRKLLKEDLEGFRGLAVLFPAFFILVSIFMTYALLSRIFRLQLGNIAVMRALGFTRNEIMLHYLQYPLLMGFFASTAGLVAGFFASQLLTSQYITFLNLPYYVSKPHLEVYSLSLMAGTLTPTISGFLVAYQASRVDIVKALRGYAEVAAVSFIARIDALFSRIWRMRLIFRLALRNIFRSKRRTAISIFSIVACTSLILNSMVFVDSFDYVMQLQFGKVYAYDIKVSLEGYDGKEVLEKVRKMDGVLFAEPAVEMPIYVEKGGEAVPTLLIASNFQTLYNVYNAEGEKLIPSEGIIFSKTAMKNLSLVEGEKVSVYTEFGKLEAEVEDVEMIPLLSVATASLDYFSRISGVDGFNRIVVDADEGRIAEIAEKIRQMDGVKKVSTVIEAQESIEELMGFFYAFIAFSLFFGVSLGFAAVFNTTSISVIERSRELATLRMLGYTSREIIISLILENLFVAILGLVFALPIAYSTAYFFFSSFESELYYMPMVIYPRTFAATVLAVFAIILLALLPSARRVSEMDIAKVTKEIVS</sequence>
<evidence type="ECO:0000313" key="9">
    <source>
        <dbReference type="EMBL" id="AAB89436.1"/>
    </source>
</evidence>
<organism evidence="9 10">
    <name type="scientific">Archaeoglobus fulgidus (strain ATCC 49558 / DSM 4304 / JCM 9628 / NBRC 100126 / VC-16)</name>
    <dbReference type="NCBI Taxonomy" id="224325"/>
    <lineage>
        <taxon>Archaea</taxon>
        <taxon>Methanobacteriati</taxon>
        <taxon>Methanobacteriota</taxon>
        <taxon>Archaeoglobi</taxon>
        <taxon>Archaeoglobales</taxon>
        <taxon>Archaeoglobaceae</taxon>
        <taxon>Archaeoglobus</taxon>
    </lineage>
</organism>
<feature type="transmembrane region" description="Helical" evidence="7">
    <location>
        <begin position="444"/>
        <end position="464"/>
    </location>
</feature>
<gene>
    <name evidence="9" type="ordered locus">AF_1820</name>
</gene>
<dbReference type="PANTHER" id="PTHR30572:SF4">
    <property type="entry name" value="ABC TRANSPORTER PERMEASE YTRF"/>
    <property type="match status" value="1"/>
</dbReference>
<dbReference type="STRING" id="224325.AF_1820"/>
<dbReference type="Pfam" id="PF02687">
    <property type="entry name" value="FtsX"/>
    <property type="match status" value="2"/>
</dbReference>
<keyword evidence="4 7" id="KW-1133">Transmembrane helix</keyword>
<dbReference type="EMBL" id="AE000782">
    <property type="protein sequence ID" value="AAB89436.1"/>
    <property type="molecule type" value="Genomic_DNA"/>
</dbReference>
<dbReference type="Proteomes" id="UP000002199">
    <property type="component" value="Chromosome"/>
</dbReference>
<reference evidence="9 10" key="1">
    <citation type="journal article" date="1997" name="Nature">
        <title>The complete genome sequence of the hyperthermophilic, sulphate-reducing archaeon Archaeoglobus fulgidus.</title>
        <authorList>
            <person name="Klenk H.P."/>
            <person name="Clayton R.A."/>
            <person name="Tomb J."/>
            <person name="White O."/>
            <person name="Nelson K.E."/>
            <person name="Ketchum K.A."/>
            <person name="Dodson R.J."/>
            <person name="Gwinn M."/>
            <person name="Hickey E.K."/>
            <person name="Peterson J.D."/>
            <person name="Richardson D.L."/>
            <person name="Kerlavage A.R."/>
            <person name="Graham D.E."/>
            <person name="Kyrpides N.C."/>
            <person name="Fleischmann R.D."/>
            <person name="Quackenbush J."/>
            <person name="Lee N.H."/>
            <person name="Sutton G.G."/>
            <person name="Gill S."/>
            <person name="Kirkness E.F."/>
            <person name="Dougherty B.A."/>
            <person name="McKenney K."/>
            <person name="Adams M.D."/>
            <person name="Loftus B."/>
            <person name="Peterson S."/>
            <person name="Reich C.I."/>
            <person name="McNeil L.K."/>
            <person name="Badger J.H."/>
            <person name="Glodek A."/>
            <person name="Zhou L."/>
            <person name="Overbeek R."/>
            <person name="Gocayne J.D."/>
            <person name="Weidman J.F."/>
            <person name="McDonald L."/>
            <person name="Utterback T."/>
            <person name="Cotton M.D."/>
            <person name="Spriggs T."/>
            <person name="Artiach P."/>
            <person name="Kaine B.P."/>
            <person name="Sykes S.M."/>
            <person name="Sadow P.W."/>
            <person name="D'Andrea K.P."/>
            <person name="Bowman C."/>
            <person name="Fujii C."/>
            <person name="Garland S.A."/>
            <person name="Mason T.M."/>
            <person name="Olsen G.J."/>
            <person name="Fraser C.M."/>
            <person name="Smith H.O."/>
            <person name="Woese C.R."/>
            <person name="Venter J.C."/>
        </authorList>
    </citation>
    <scope>NUCLEOTIDE SEQUENCE [LARGE SCALE GENOMIC DNA]</scope>
    <source>
        <strain evidence="10">ATCC 49558 / DSM 4304 / JCM 9628 / NBRC 100126 / VC-16</strain>
    </source>
</reference>
<keyword evidence="3 7" id="KW-0812">Transmembrane</keyword>
<evidence type="ECO:0000256" key="4">
    <source>
        <dbReference type="ARBA" id="ARBA00022989"/>
    </source>
</evidence>
<keyword evidence="5 7" id="KW-0472">Membrane</keyword>
<dbReference type="PhylomeDB" id="O28455"/>
<dbReference type="HOGENOM" id="CLU_005531_2_0_2"/>
<feature type="transmembrane region" description="Helical" evidence="7">
    <location>
        <begin position="270"/>
        <end position="293"/>
    </location>
</feature>
<dbReference type="KEGG" id="afu:AF_1820"/>
<evidence type="ECO:0000256" key="7">
    <source>
        <dbReference type="SAM" id="Phobius"/>
    </source>
</evidence>
<dbReference type="OrthoDB" id="51644at2157"/>
<keyword evidence="10" id="KW-1185">Reference proteome</keyword>
<protein>
    <recommendedName>
        <fullName evidence="8">ABC3 transporter permease C-terminal domain-containing protein</fullName>
    </recommendedName>
</protein>
<dbReference type="PANTHER" id="PTHR30572">
    <property type="entry name" value="MEMBRANE COMPONENT OF TRANSPORTER-RELATED"/>
    <property type="match status" value="1"/>
</dbReference>
<feature type="transmembrane region" description="Helical" evidence="7">
    <location>
        <begin position="657"/>
        <end position="686"/>
    </location>
</feature>
<evidence type="ECO:0000256" key="2">
    <source>
        <dbReference type="ARBA" id="ARBA00022475"/>
    </source>
</evidence>
<evidence type="ECO:0000256" key="5">
    <source>
        <dbReference type="ARBA" id="ARBA00023136"/>
    </source>
</evidence>
<comment type="subcellular location">
    <subcellularLocation>
        <location evidence="1">Cell membrane</location>
        <topology evidence="1">Multi-pass membrane protein</topology>
    </subcellularLocation>
</comment>
<name>O28455_ARCFU</name>
<feature type="domain" description="ABC3 transporter permease C-terminal" evidence="8">
    <location>
        <begin position="276"/>
        <end position="394"/>
    </location>
</feature>